<name>A0A819SNS3_9BILA</name>
<gene>
    <name evidence="1" type="ORF">UXM345_LOCUS20248</name>
</gene>
<dbReference type="AlphaFoldDB" id="A0A819SNS3"/>
<dbReference type="Proteomes" id="UP000663842">
    <property type="component" value="Unassembled WGS sequence"/>
</dbReference>
<evidence type="ECO:0000313" key="2">
    <source>
        <dbReference type="Proteomes" id="UP000663842"/>
    </source>
</evidence>
<comment type="caution">
    <text evidence="1">The sequence shown here is derived from an EMBL/GenBank/DDBJ whole genome shotgun (WGS) entry which is preliminary data.</text>
</comment>
<reference evidence="1" key="1">
    <citation type="submission" date="2021-02" db="EMBL/GenBank/DDBJ databases">
        <authorList>
            <person name="Nowell W R."/>
        </authorList>
    </citation>
    <scope>NUCLEOTIDE SEQUENCE</scope>
</reference>
<proteinExistence type="predicted"/>
<accession>A0A819SNS3</accession>
<dbReference type="EMBL" id="CAJOBF010002992">
    <property type="protein sequence ID" value="CAF4067854.1"/>
    <property type="molecule type" value="Genomic_DNA"/>
</dbReference>
<sequence>MNLLRLFIKIVLKGIISEAYEEEIMIAPKVKASFKTVDNQLKAMGIRYYKNKEHIPKYTEKQLQEIPIRTRRFYRELSKHDFELCHSLIAISYHTKGKVLFWPDLASRYYGHNVIHYLNDKKVKFLPIEYNPQNCPQSRPIETLWPIIDDMICNMVGKQKPLID</sequence>
<organism evidence="1 2">
    <name type="scientific">Rotaria magnacalcarata</name>
    <dbReference type="NCBI Taxonomy" id="392030"/>
    <lineage>
        <taxon>Eukaryota</taxon>
        <taxon>Metazoa</taxon>
        <taxon>Spiralia</taxon>
        <taxon>Gnathifera</taxon>
        <taxon>Rotifera</taxon>
        <taxon>Eurotatoria</taxon>
        <taxon>Bdelloidea</taxon>
        <taxon>Philodinida</taxon>
        <taxon>Philodinidae</taxon>
        <taxon>Rotaria</taxon>
    </lineage>
</organism>
<protein>
    <submittedName>
        <fullName evidence="1">Uncharacterized protein</fullName>
    </submittedName>
</protein>
<evidence type="ECO:0000313" key="1">
    <source>
        <dbReference type="EMBL" id="CAF4067854.1"/>
    </source>
</evidence>